<evidence type="ECO:0000256" key="7">
    <source>
        <dbReference type="ARBA" id="ARBA00022989"/>
    </source>
</evidence>
<dbReference type="GO" id="GO:0051119">
    <property type="term" value="F:sugar transmembrane transporter activity"/>
    <property type="evidence" value="ECO:0007669"/>
    <property type="project" value="InterPro"/>
</dbReference>
<proteinExistence type="inferred from homology"/>
<keyword evidence="8 9" id="KW-0472">Membrane</keyword>
<dbReference type="OrthoDB" id="409725at2759"/>
<dbReference type="AlphaFoldDB" id="A0A2I0J1H5"/>
<reference evidence="10 11" key="1">
    <citation type="submission" date="2017-11" db="EMBL/GenBank/DDBJ databases">
        <title>De-novo sequencing of pomegranate (Punica granatum L.) genome.</title>
        <authorList>
            <person name="Akparov Z."/>
            <person name="Amiraslanov A."/>
            <person name="Hajiyeva S."/>
            <person name="Abbasov M."/>
            <person name="Kaur K."/>
            <person name="Hamwieh A."/>
            <person name="Solovyev V."/>
            <person name="Salamov A."/>
            <person name="Braich B."/>
            <person name="Kosarev P."/>
            <person name="Mahmoud A."/>
            <person name="Hajiyev E."/>
            <person name="Babayeva S."/>
            <person name="Izzatullayeva V."/>
            <person name="Mammadov A."/>
            <person name="Mammadov A."/>
            <person name="Sharifova S."/>
            <person name="Ojaghi J."/>
            <person name="Eynullazada K."/>
            <person name="Bayramov B."/>
            <person name="Abdulazimova A."/>
            <person name="Shahmuradov I."/>
        </authorList>
    </citation>
    <scope>NUCLEOTIDE SEQUENCE [LARGE SCALE GENOMIC DNA]</scope>
    <source>
        <strain evidence="11">cv. AG2017</strain>
        <tissue evidence="10">Leaf</tissue>
    </source>
</reference>
<keyword evidence="11" id="KW-1185">Reference proteome</keyword>
<feature type="transmembrane region" description="Helical" evidence="9">
    <location>
        <begin position="100"/>
        <end position="120"/>
    </location>
</feature>
<evidence type="ECO:0000256" key="8">
    <source>
        <dbReference type="ARBA" id="ARBA00023136"/>
    </source>
</evidence>
<dbReference type="PANTHER" id="PTHR10791:SF142">
    <property type="entry name" value="BIDIRECTIONAL SUGAR TRANSPORTER SWEET16"/>
    <property type="match status" value="1"/>
</dbReference>
<feature type="transmembrane region" description="Helical" evidence="9">
    <location>
        <begin position="159"/>
        <end position="181"/>
    </location>
</feature>
<protein>
    <recommendedName>
        <fullName evidence="9">Bidirectional sugar transporter SWEET</fullName>
    </recommendedName>
</protein>
<evidence type="ECO:0000256" key="9">
    <source>
        <dbReference type="RuleBase" id="RU910715"/>
    </source>
</evidence>
<dbReference type="Pfam" id="PF03083">
    <property type="entry name" value="MtN3_slv"/>
    <property type="match status" value="2"/>
</dbReference>
<feature type="transmembrane region" description="Helical" evidence="9">
    <location>
        <begin position="44"/>
        <end position="60"/>
    </location>
</feature>
<dbReference type="PANTHER" id="PTHR10791">
    <property type="entry name" value="RAG1-ACTIVATING PROTEIN 1"/>
    <property type="match status" value="1"/>
</dbReference>
<organism evidence="10 11">
    <name type="scientific">Punica granatum</name>
    <name type="common">Pomegranate</name>
    <dbReference type="NCBI Taxonomy" id="22663"/>
    <lineage>
        <taxon>Eukaryota</taxon>
        <taxon>Viridiplantae</taxon>
        <taxon>Streptophyta</taxon>
        <taxon>Embryophyta</taxon>
        <taxon>Tracheophyta</taxon>
        <taxon>Spermatophyta</taxon>
        <taxon>Magnoliopsida</taxon>
        <taxon>eudicotyledons</taxon>
        <taxon>Gunneridae</taxon>
        <taxon>Pentapetalae</taxon>
        <taxon>rosids</taxon>
        <taxon>malvids</taxon>
        <taxon>Myrtales</taxon>
        <taxon>Lythraceae</taxon>
        <taxon>Punica</taxon>
    </lineage>
</organism>
<dbReference type="GO" id="GO:0012505">
    <property type="term" value="C:endomembrane system"/>
    <property type="evidence" value="ECO:0007669"/>
    <property type="project" value="UniProtKB-SubCell"/>
</dbReference>
<dbReference type="Gene3D" id="1.20.1280.290">
    <property type="match status" value="2"/>
</dbReference>
<keyword evidence="5 9" id="KW-0812">Transmembrane</keyword>
<evidence type="ECO:0000256" key="5">
    <source>
        <dbReference type="ARBA" id="ARBA00022692"/>
    </source>
</evidence>
<dbReference type="EMBL" id="PGOL01002206">
    <property type="protein sequence ID" value="PKI49770.1"/>
    <property type="molecule type" value="Genomic_DNA"/>
</dbReference>
<evidence type="ECO:0000313" key="10">
    <source>
        <dbReference type="EMBL" id="PKI49770.1"/>
    </source>
</evidence>
<feature type="transmembrane region" description="Helical" evidence="9">
    <location>
        <begin position="6"/>
        <end position="24"/>
    </location>
</feature>
<dbReference type="FunFam" id="1.20.1280.290:FF:000001">
    <property type="entry name" value="Bidirectional sugar transporter SWEET"/>
    <property type="match status" value="1"/>
</dbReference>
<dbReference type="FunFam" id="1.20.1280.290:FF:000002">
    <property type="entry name" value="Bidirectional sugar transporter SWEET"/>
    <property type="match status" value="1"/>
</dbReference>
<dbReference type="GO" id="GO:0051260">
    <property type="term" value="P:protein homooligomerization"/>
    <property type="evidence" value="ECO:0007669"/>
    <property type="project" value="UniProtKB-ARBA"/>
</dbReference>
<comment type="caution">
    <text evidence="10">The sequence shown here is derived from an EMBL/GenBank/DDBJ whole genome shotgun (WGS) entry which is preliminary data.</text>
</comment>
<comment type="similarity">
    <text evidence="2 9">Belongs to the SWEET sugar transporter family.</text>
</comment>
<dbReference type="InterPro" id="IPR047664">
    <property type="entry name" value="SWEET"/>
</dbReference>
<keyword evidence="6" id="KW-0677">Repeat</keyword>
<dbReference type="GeneID" id="116193210"/>
<gene>
    <name evidence="10" type="ORF">CRG98_029819</name>
</gene>
<accession>A0A2I0J1H5</accession>
<feature type="transmembrane region" description="Helical" evidence="9">
    <location>
        <begin position="126"/>
        <end position="147"/>
    </location>
</feature>
<feature type="transmembrane region" description="Helical" evidence="9">
    <location>
        <begin position="66"/>
        <end position="88"/>
    </location>
</feature>
<feature type="transmembrane region" description="Helical" evidence="9">
    <location>
        <begin position="187"/>
        <end position="208"/>
    </location>
</feature>
<evidence type="ECO:0000256" key="6">
    <source>
        <dbReference type="ARBA" id="ARBA00022737"/>
    </source>
</evidence>
<keyword evidence="4 9" id="KW-0762">Sugar transport</keyword>
<name>A0A2I0J1H5_PUNGR</name>
<evidence type="ECO:0000256" key="2">
    <source>
        <dbReference type="ARBA" id="ARBA00007809"/>
    </source>
</evidence>
<evidence type="ECO:0000256" key="4">
    <source>
        <dbReference type="ARBA" id="ARBA00022597"/>
    </source>
</evidence>
<keyword evidence="3 9" id="KW-0813">Transport</keyword>
<dbReference type="Proteomes" id="UP000233551">
    <property type="component" value="Unassembled WGS sequence"/>
</dbReference>
<evidence type="ECO:0000313" key="11">
    <source>
        <dbReference type="Proteomes" id="UP000233551"/>
    </source>
</evidence>
<evidence type="ECO:0000256" key="3">
    <source>
        <dbReference type="ARBA" id="ARBA00022448"/>
    </source>
</evidence>
<comment type="subcellular location">
    <subcellularLocation>
        <location evidence="9">Cell membrane</location>
        <topology evidence="9">Multi-pass membrane protein</topology>
    </subcellularLocation>
    <subcellularLocation>
        <location evidence="1">Endomembrane system</location>
        <topology evidence="1">Multi-pass membrane protein</topology>
    </subcellularLocation>
</comment>
<evidence type="ECO:0000256" key="1">
    <source>
        <dbReference type="ARBA" id="ARBA00004127"/>
    </source>
</evidence>
<comment type="function">
    <text evidence="9">Mediates both low-affinity uptake and efflux of sugar across the membrane.</text>
</comment>
<keyword evidence="7 9" id="KW-1133">Transmembrane helix</keyword>
<sequence length="314" mass="34865">MAGPSFIIGIIGNVISILVFASLIKTFTRVVKKKSTENFKGSPYITTLLCTSLWTFYGILNPDGLLITTVNGAGALLQLSYVILYLMYAPKEKKIKSMKLAALLNIGFLGSVIAVTLLALHGNLRLTFVGILCACLTIGMYASPLAVMRIVIKTESVKYMPFLLSFFLFLNASIWGTYSLLVKDLYIGVPQVIGFVLGTAQLILYAMYKNKSPSEESDEDLQKEEERSAHLVKEVIEMKGRKEDGDDQITSKNRALRKGSSLPKPPVIRQSSIGKVLRTLSMGPYEQQHWVWFQDEENDHNRDLEGGKKSGSQI</sequence>
<dbReference type="InterPro" id="IPR004316">
    <property type="entry name" value="SWEET_rpt"/>
</dbReference>
<dbReference type="GO" id="GO:0005886">
    <property type="term" value="C:plasma membrane"/>
    <property type="evidence" value="ECO:0007669"/>
    <property type="project" value="UniProtKB-SubCell"/>
</dbReference>